<dbReference type="InterPro" id="IPR056337">
    <property type="entry name" value="LHD_YVC1"/>
</dbReference>
<dbReference type="Pfam" id="PF23317">
    <property type="entry name" value="YVC1_C"/>
    <property type="match status" value="1"/>
</dbReference>
<dbReference type="Pfam" id="PF23190">
    <property type="entry name" value="LHD_TRPY1"/>
    <property type="match status" value="1"/>
</dbReference>
<dbReference type="PANTHER" id="PTHR35859:SF5">
    <property type="entry name" value="ION TRANSPORT DOMAIN-CONTAINING PROTEIN"/>
    <property type="match status" value="1"/>
</dbReference>
<feature type="transmembrane region" description="Helical" evidence="1">
    <location>
        <begin position="233"/>
        <end position="250"/>
    </location>
</feature>
<dbReference type="OrthoDB" id="301415at2759"/>
<name>A0A0P1KWD6_9SACH</name>
<feature type="transmembrane region" description="Helical" evidence="1">
    <location>
        <begin position="300"/>
        <end position="319"/>
    </location>
</feature>
<sequence length="679" mass="77783">MPTYALPTASGVDWTIGNPPGWESPHPRQLLRISLNLKYLIDKVVPILYEEQAIMCDHSRILNSRVIALAREACGGNRDNQQSLRKYQSALIFCLLKVCAWYWDLAAAELHNAEIYNLRASAAQQLCKLIIEQEEQRDAQFLFIQMLCRRYVINENDEDSTAQNALELAMDMHCTTVIGSSGYQRCLKWLWRGWIVQHRQDSKAYVLCDVIPSARFSSHFHPDRLKTPMYQNWLQIWFSLIFVVLYTAVVNGKDSTAVDGIEFSEGLFYFFTIGSTLDELNKIYHVGRSYIGFWNAFNDTMYFTILTSMFLRIVSVSPIKTTMPAEYWDKISYRVLSCAAPLVWARLLLYLESSRFVGALLVVLKHMMQESIVFFFLLFLLIIGFLQGFIGLDSSDGNREITWPIVSNLMLTVLGSGDFKMFKDFAPPYAGILYYVYCFIVSVILLNILIALYSTAYEKVIDNALDEYMALMAQKTLRYIRAPDEDVYVPPLNLIELILMPFMLMLPQKTAKALTHLVMTVAYFPMLIFIAIKEVREAKRVAYNRMRKLEDDANESDTAWDLTDGYVDDADGWIPHSGNSGIAATQVKNKRSLDLQREAEVADPDFRVKGSWFKSVKKAIQPVDQGFDSGIGWEFYDVYREISDKASNSDKKIEELTKLVQELTVAVKELSDSNQKNKA</sequence>
<proteinExistence type="predicted"/>
<dbReference type="InterPro" id="IPR052971">
    <property type="entry name" value="TRP_calcium_channel"/>
</dbReference>
<keyword evidence="1" id="KW-1133">Transmembrane helix</keyword>
<evidence type="ECO:0000313" key="5">
    <source>
        <dbReference type="Proteomes" id="UP000236544"/>
    </source>
</evidence>
<feature type="transmembrane region" description="Helical" evidence="1">
    <location>
        <begin position="434"/>
        <end position="453"/>
    </location>
</feature>
<feature type="domain" description="Calcium channel YVC1-like C-terminal transmembrane" evidence="3">
    <location>
        <begin position="261"/>
        <end position="537"/>
    </location>
</feature>
<feature type="transmembrane region" description="Helical" evidence="1">
    <location>
        <begin position="513"/>
        <end position="532"/>
    </location>
</feature>
<dbReference type="InterPro" id="IPR056336">
    <property type="entry name" value="YVC1_C"/>
</dbReference>
<keyword evidence="1" id="KW-0472">Membrane</keyword>
<gene>
    <name evidence="4" type="ORF">LAQU0_S11e00782g</name>
</gene>
<keyword evidence="1" id="KW-0812">Transmembrane</keyword>
<reference evidence="5" key="1">
    <citation type="submission" date="2015-10" db="EMBL/GenBank/DDBJ databases">
        <authorList>
            <person name="Devillers H."/>
        </authorList>
    </citation>
    <scope>NUCLEOTIDE SEQUENCE [LARGE SCALE GENOMIC DNA]</scope>
</reference>
<protein>
    <submittedName>
        <fullName evidence="4">LAQU0S11e00782g1_1</fullName>
    </submittedName>
</protein>
<organism evidence="4 5">
    <name type="scientific">Lachancea quebecensis</name>
    <dbReference type="NCBI Taxonomy" id="1654605"/>
    <lineage>
        <taxon>Eukaryota</taxon>
        <taxon>Fungi</taxon>
        <taxon>Dikarya</taxon>
        <taxon>Ascomycota</taxon>
        <taxon>Saccharomycotina</taxon>
        <taxon>Saccharomycetes</taxon>
        <taxon>Saccharomycetales</taxon>
        <taxon>Saccharomycetaceae</taxon>
        <taxon>Lachancea</taxon>
    </lineage>
</organism>
<accession>A0A0P1KWD6</accession>
<evidence type="ECO:0000256" key="1">
    <source>
        <dbReference type="SAM" id="Phobius"/>
    </source>
</evidence>
<dbReference type="EMBL" id="LN890568">
    <property type="protein sequence ID" value="CUS23633.1"/>
    <property type="molecule type" value="Genomic_DNA"/>
</dbReference>
<feature type="domain" description="YVC1 N-terminal linker helical" evidence="2">
    <location>
        <begin position="31"/>
        <end position="220"/>
    </location>
</feature>
<evidence type="ECO:0000259" key="3">
    <source>
        <dbReference type="Pfam" id="PF23317"/>
    </source>
</evidence>
<dbReference type="PANTHER" id="PTHR35859">
    <property type="entry name" value="NONSELECTIVE CATION CHANNEL PROTEIN"/>
    <property type="match status" value="1"/>
</dbReference>
<dbReference type="AlphaFoldDB" id="A0A0P1KWD6"/>
<dbReference type="Proteomes" id="UP000236544">
    <property type="component" value="Unassembled WGS sequence"/>
</dbReference>
<evidence type="ECO:0000259" key="2">
    <source>
        <dbReference type="Pfam" id="PF23190"/>
    </source>
</evidence>
<feature type="transmembrane region" description="Helical" evidence="1">
    <location>
        <begin position="371"/>
        <end position="389"/>
    </location>
</feature>
<keyword evidence="5" id="KW-1185">Reference proteome</keyword>
<evidence type="ECO:0000313" key="4">
    <source>
        <dbReference type="EMBL" id="CUS23633.1"/>
    </source>
</evidence>